<dbReference type="Proteomes" id="UP000095544">
    <property type="component" value="Unassembled WGS sequence"/>
</dbReference>
<dbReference type="STRING" id="39482.ERS852491_03357"/>
<proteinExistence type="predicted"/>
<evidence type="ECO:0000313" key="1">
    <source>
        <dbReference type="EMBL" id="CUO80359.1"/>
    </source>
</evidence>
<reference evidence="1 2" key="1">
    <citation type="submission" date="2015-09" db="EMBL/GenBank/DDBJ databases">
        <authorList>
            <consortium name="Pathogen Informatics"/>
        </authorList>
    </citation>
    <scope>NUCLEOTIDE SEQUENCE [LARGE SCALE GENOMIC DNA]</scope>
    <source>
        <strain evidence="1 2">2789STDY5834876</strain>
    </source>
</reference>
<organism evidence="1 2">
    <name type="scientific">Faecalicatena contorta</name>
    <dbReference type="NCBI Taxonomy" id="39482"/>
    <lineage>
        <taxon>Bacteria</taxon>
        <taxon>Bacillati</taxon>
        <taxon>Bacillota</taxon>
        <taxon>Clostridia</taxon>
        <taxon>Lachnospirales</taxon>
        <taxon>Lachnospiraceae</taxon>
        <taxon>Faecalicatena</taxon>
    </lineage>
</organism>
<sequence length="72" mass="8163">MKKGDMRRELTLGLAFHALALLLQQSADTPELIKGFLFGMAICLMLTGILPEKSYRRIKAFKESLFYGGKQR</sequence>
<accession>A0A174I5L4</accession>
<dbReference type="OrthoDB" id="2085891at2"/>
<dbReference type="AlphaFoldDB" id="A0A174I5L4"/>
<dbReference type="RefSeq" id="WP_055154359.1">
    <property type="nucleotide sequence ID" value="NZ_CYZU01000035.1"/>
</dbReference>
<gene>
    <name evidence="1" type="ORF">ERS852491_03357</name>
</gene>
<evidence type="ECO:0000313" key="2">
    <source>
        <dbReference type="Proteomes" id="UP000095544"/>
    </source>
</evidence>
<name>A0A174I5L4_9FIRM</name>
<protein>
    <submittedName>
        <fullName evidence="1">Uncharacterized protein</fullName>
    </submittedName>
</protein>
<dbReference type="EMBL" id="CYZU01000035">
    <property type="protein sequence ID" value="CUO80359.1"/>
    <property type="molecule type" value="Genomic_DNA"/>
</dbReference>